<organism evidence="1 2">
    <name type="scientific">Streptomyces echinoruber</name>
    <dbReference type="NCBI Taxonomy" id="68898"/>
    <lineage>
        <taxon>Bacteria</taxon>
        <taxon>Bacillati</taxon>
        <taxon>Actinomycetota</taxon>
        <taxon>Actinomycetes</taxon>
        <taxon>Kitasatosporales</taxon>
        <taxon>Streptomycetaceae</taxon>
        <taxon>Streptomyces</taxon>
    </lineage>
</organism>
<evidence type="ECO:0000313" key="1">
    <source>
        <dbReference type="EMBL" id="GHA09152.1"/>
    </source>
</evidence>
<name>A0A918RSD8_9ACTN</name>
<dbReference type="Proteomes" id="UP000623010">
    <property type="component" value="Unassembled WGS sequence"/>
</dbReference>
<protein>
    <submittedName>
        <fullName evidence="1">Uncharacterized protein</fullName>
    </submittedName>
</protein>
<gene>
    <name evidence="1" type="ORF">GCM10010389_55270</name>
</gene>
<reference evidence="1" key="1">
    <citation type="journal article" date="2014" name="Int. J. Syst. Evol. Microbiol.">
        <title>Complete genome sequence of Corynebacterium casei LMG S-19264T (=DSM 44701T), isolated from a smear-ripened cheese.</title>
        <authorList>
            <consortium name="US DOE Joint Genome Institute (JGI-PGF)"/>
            <person name="Walter F."/>
            <person name="Albersmeier A."/>
            <person name="Kalinowski J."/>
            <person name="Ruckert C."/>
        </authorList>
    </citation>
    <scope>NUCLEOTIDE SEQUENCE</scope>
    <source>
        <strain evidence="1">JCM 5016</strain>
    </source>
</reference>
<accession>A0A918RSD8</accession>
<dbReference type="EMBL" id="BMWH01000029">
    <property type="protein sequence ID" value="GHA09152.1"/>
    <property type="molecule type" value="Genomic_DNA"/>
</dbReference>
<dbReference type="AlphaFoldDB" id="A0A918RSD8"/>
<sequence>MDARGGATEDIELEYVSTSGSRERGRWVVCGRYGPGAGFRLYEVRTTRQRPHPVVYITAPARGSPRKPAMEFARFLGLPVITPRHHTTDATTAVCQVLIEARTDLVLDGPGAGRTWCWWTKSTRRIPTSGLT</sequence>
<evidence type="ECO:0000313" key="2">
    <source>
        <dbReference type="Proteomes" id="UP000623010"/>
    </source>
</evidence>
<proteinExistence type="predicted"/>
<reference evidence="1" key="2">
    <citation type="submission" date="2020-09" db="EMBL/GenBank/DDBJ databases">
        <authorList>
            <person name="Sun Q."/>
            <person name="Ohkuma M."/>
        </authorList>
    </citation>
    <scope>NUCLEOTIDE SEQUENCE</scope>
    <source>
        <strain evidence="1">JCM 5016</strain>
    </source>
</reference>
<keyword evidence="2" id="KW-1185">Reference proteome</keyword>
<comment type="caution">
    <text evidence="1">The sequence shown here is derived from an EMBL/GenBank/DDBJ whole genome shotgun (WGS) entry which is preliminary data.</text>
</comment>